<evidence type="ECO:0000256" key="1">
    <source>
        <dbReference type="ARBA" id="ARBA00022737"/>
    </source>
</evidence>
<dbReference type="InterPro" id="IPR051685">
    <property type="entry name" value="Ycf3/AcsC/BcsC/TPR_MFPF"/>
</dbReference>
<evidence type="ECO:0000256" key="2">
    <source>
        <dbReference type="ARBA" id="ARBA00022803"/>
    </source>
</evidence>
<evidence type="ECO:0000313" key="4">
    <source>
        <dbReference type="EMBL" id="VAW35813.1"/>
    </source>
</evidence>
<dbReference type="PANTHER" id="PTHR44943">
    <property type="entry name" value="CELLULOSE SYNTHASE OPERON PROTEIN C"/>
    <property type="match status" value="1"/>
</dbReference>
<dbReference type="InterPro" id="IPR019734">
    <property type="entry name" value="TPR_rpt"/>
</dbReference>
<keyword evidence="3" id="KW-0812">Transmembrane</keyword>
<dbReference type="Pfam" id="PF13181">
    <property type="entry name" value="TPR_8"/>
    <property type="match status" value="1"/>
</dbReference>
<reference evidence="4" key="1">
    <citation type="submission" date="2018-06" db="EMBL/GenBank/DDBJ databases">
        <authorList>
            <person name="Zhirakovskaya E."/>
        </authorList>
    </citation>
    <scope>NUCLEOTIDE SEQUENCE</scope>
</reference>
<feature type="transmembrane region" description="Helical" evidence="3">
    <location>
        <begin position="6"/>
        <end position="25"/>
    </location>
</feature>
<dbReference type="AlphaFoldDB" id="A0A3B0V628"/>
<protein>
    <submittedName>
        <fullName evidence="4">Uncharacterized protein</fullName>
    </submittedName>
</protein>
<accession>A0A3B0V628</accession>
<dbReference type="EMBL" id="UOEZ01000033">
    <property type="protein sequence ID" value="VAW35813.1"/>
    <property type="molecule type" value="Genomic_DNA"/>
</dbReference>
<proteinExistence type="predicted"/>
<dbReference type="PROSITE" id="PS50005">
    <property type="entry name" value="TPR"/>
    <property type="match status" value="1"/>
</dbReference>
<dbReference type="InterPro" id="IPR011990">
    <property type="entry name" value="TPR-like_helical_dom_sf"/>
</dbReference>
<dbReference type="Gene3D" id="1.25.40.10">
    <property type="entry name" value="Tetratricopeptide repeat domain"/>
    <property type="match status" value="1"/>
</dbReference>
<sequence>MKGKHIAGVIVIIVVVAFSAYMVGIRSGSDDGSIMDSQGSGSTPASQAGGYGNAPVAFNEVLNELKAMVEKDPNNAELHSRLGDAYFDMKDFNSAVLSYKKAISINPSDVDAFNDLALSYHYLDKTAEGLAYVNQGIEKNPGYQRIWLTKGFLMAFGVGSSEEAEAALQKAYELDPATPVGQAAKAYLEELRNK</sequence>
<evidence type="ECO:0000256" key="3">
    <source>
        <dbReference type="SAM" id="Phobius"/>
    </source>
</evidence>
<dbReference type="Pfam" id="PF13414">
    <property type="entry name" value="TPR_11"/>
    <property type="match status" value="1"/>
</dbReference>
<keyword evidence="3" id="KW-0472">Membrane</keyword>
<dbReference type="SMART" id="SM00028">
    <property type="entry name" value="TPR"/>
    <property type="match status" value="2"/>
</dbReference>
<keyword evidence="3" id="KW-1133">Transmembrane helix</keyword>
<organism evidence="4">
    <name type="scientific">hydrothermal vent metagenome</name>
    <dbReference type="NCBI Taxonomy" id="652676"/>
    <lineage>
        <taxon>unclassified sequences</taxon>
        <taxon>metagenomes</taxon>
        <taxon>ecological metagenomes</taxon>
    </lineage>
</organism>
<name>A0A3B0V628_9ZZZZ</name>
<dbReference type="SUPFAM" id="SSF48452">
    <property type="entry name" value="TPR-like"/>
    <property type="match status" value="1"/>
</dbReference>
<dbReference type="PROSITE" id="PS50293">
    <property type="entry name" value="TPR_REGION"/>
    <property type="match status" value="1"/>
</dbReference>
<gene>
    <name evidence="4" type="ORF">MNBD_DELTA02-1201</name>
</gene>
<dbReference type="PANTHER" id="PTHR44943:SF8">
    <property type="entry name" value="TPR REPEAT-CONTAINING PROTEIN MJ0263"/>
    <property type="match status" value="1"/>
</dbReference>
<keyword evidence="1" id="KW-0677">Repeat</keyword>
<keyword evidence="2" id="KW-0802">TPR repeat</keyword>